<dbReference type="CDD" id="cd09272">
    <property type="entry name" value="RNase_HI_RT_Ty1"/>
    <property type="match status" value="1"/>
</dbReference>
<dbReference type="InterPro" id="IPR013103">
    <property type="entry name" value="RVT_2"/>
</dbReference>
<gene>
    <name evidence="3" type="primary">LOC109128637</name>
</gene>
<feature type="domain" description="Reverse transcriptase Ty1/copia-type" evidence="1">
    <location>
        <begin position="1"/>
        <end position="162"/>
    </location>
</feature>
<evidence type="ECO:0000313" key="2">
    <source>
        <dbReference type="Proteomes" id="UP000694864"/>
    </source>
</evidence>
<proteinExistence type="predicted"/>
<reference evidence="3" key="2">
    <citation type="submission" date="2025-08" db="UniProtKB">
        <authorList>
            <consortium name="RefSeq"/>
        </authorList>
    </citation>
    <scope>IDENTIFICATION</scope>
    <source>
        <tissue evidence="3">Leaf</tissue>
    </source>
</reference>
<evidence type="ECO:0000259" key="1">
    <source>
        <dbReference type="Pfam" id="PF07727"/>
    </source>
</evidence>
<dbReference type="Pfam" id="PF07727">
    <property type="entry name" value="RVT_2"/>
    <property type="match status" value="1"/>
</dbReference>
<protein>
    <submittedName>
        <fullName evidence="3">Uncharacterized protein LOC109128637</fullName>
    </submittedName>
</protein>
<evidence type="ECO:0000313" key="3">
    <source>
        <dbReference type="RefSeq" id="XP_019090977.1"/>
    </source>
</evidence>
<dbReference type="Proteomes" id="UP000694864">
    <property type="component" value="Chromosome 14"/>
</dbReference>
<sequence>MDVYNAFLHGDLEKEVFIRPPPGFRTADKTQVCRLHKSLYGLNQAPRCWFSKLSTALKDYGFTQSLKDYSLFTFAADDRHIHVLVYVDDLIVTGSSSMVITDFKEYLSSCFHMKDFGISKYFLGIEVARNSTGMYLSQRKYKLDIISDTGLLGAKPVSHPIEQNHHLATVDGELLPDPFHYRRLVGRLIYLAAACRVVCYLKGNPGQGILLRAGTDLRLSAWCDADYNSCPLQRRSLTTWFIQLGGSPFSWKTRKQDIVSRSSAEAEYRAMSETVCEILWLREVLFSMGVDCSALVPLHCDNEATIHLSKNPVFHERTKHIESDCHFIRDEIVKGVIAPQHVSTKVQLADILTKALGRKEFDEFFLKLGIRDLHTPACGGGIMSQGSYV</sequence>
<dbReference type="GeneID" id="109128637"/>
<name>A0ABM1QW39_CAMSA</name>
<accession>A0ABM1QW39</accession>
<reference evidence="2" key="1">
    <citation type="journal article" date="2014" name="Nat. Commun.">
        <title>The emerging biofuel crop Camelina sativa retains a highly undifferentiated hexaploid genome structure.</title>
        <authorList>
            <person name="Kagale S."/>
            <person name="Koh C."/>
            <person name="Nixon J."/>
            <person name="Bollina V."/>
            <person name="Clarke W.E."/>
            <person name="Tuteja R."/>
            <person name="Spillane C."/>
            <person name="Robinson S.J."/>
            <person name="Links M.G."/>
            <person name="Clarke C."/>
            <person name="Higgins E.E."/>
            <person name="Huebert T."/>
            <person name="Sharpe A.G."/>
            <person name="Parkin I.A."/>
        </authorList>
    </citation>
    <scope>NUCLEOTIDE SEQUENCE [LARGE SCALE GENOMIC DNA]</scope>
    <source>
        <strain evidence="2">cv. DH55</strain>
    </source>
</reference>
<dbReference type="PANTHER" id="PTHR11439:SF470">
    <property type="entry name" value="CYSTEINE-RICH RLK (RECEPTOR-LIKE PROTEIN KINASE) 8"/>
    <property type="match status" value="1"/>
</dbReference>
<keyword evidence="2" id="KW-1185">Reference proteome</keyword>
<dbReference type="PANTHER" id="PTHR11439">
    <property type="entry name" value="GAG-POL-RELATED RETROTRANSPOSON"/>
    <property type="match status" value="1"/>
</dbReference>
<dbReference type="InterPro" id="IPR043502">
    <property type="entry name" value="DNA/RNA_pol_sf"/>
</dbReference>
<dbReference type="RefSeq" id="XP_019090977.1">
    <property type="nucleotide sequence ID" value="XM_019235432.1"/>
</dbReference>
<dbReference type="SUPFAM" id="SSF56672">
    <property type="entry name" value="DNA/RNA polymerases"/>
    <property type="match status" value="1"/>
</dbReference>
<organism evidence="2 3">
    <name type="scientific">Camelina sativa</name>
    <name type="common">False flax</name>
    <name type="synonym">Myagrum sativum</name>
    <dbReference type="NCBI Taxonomy" id="90675"/>
    <lineage>
        <taxon>Eukaryota</taxon>
        <taxon>Viridiplantae</taxon>
        <taxon>Streptophyta</taxon>
        <taxon>Embryophyta</taxon>
        <taxon>Tracheophyta</taxon>
        <taxon>Spermatophyta</taxon>
        <taxon>Magnoliopsida</taxon>
        <taxon>eudicotyledons</taxon>
        <taxon>Gunneridae</taxon>
        <taxon>Pentapetalae</taxon>
        <taxon>rosids</taxon>
        <taxon>malvids</taxon>
        <taxon>Brassicales</taxon>
        <taxon>Brassicaceae</taxon>
        <taxon>Camelineae</taxon>
        <taxon>Camelina</taxon>
    </lineage>
</organism>